<evidence type="ECO:0000256" key="1">
    <source>
        <dbReference type="ARBA" id="ARBA00004651"/>
    </source>
</evidence>
<evidence type="ECO:0000256" key="4">
    <source>
        <dbReference type="ARBA" id="ARBA00022989"/>
    </source>
</evidence>
<feature type="transmembrane region" description="Helical" evidence="7">
    <location>
        <begin position="303"/>
        <end position="332"/>
    </location>
</feature>
<reference evidence="9 10" key="1">
    <citation type="submission" date="2021-01" db="EMBL/GenBank/DDBJ databases">
        <title>Whole genome shotgun sequence of Actinoplanes durhamensis NBRC 14914.</title>
        <authorList>
            <person name="Komaki H."/>
            <person name="Tamura T."/>
        </authorList>
    </citation>
    <scope>NUCLEOTIDE SEQUENCE [LARGE SCALE GENOMIC DNA]</scope>
    <source>
        <strain evidence="9 10">NBRC 14914</strain>
    </source>
</reference>
<feature type="transmembrane region" description="Helical" evidence="7">
    <location>
        <begin position="439"/>
        <end position="469"/>
    </location>
</feature>
<keyword evidence="10" id="KW-1185">Reference proteome</keyword>
<sequence length="847" mass="85478">MNAVLRTQLRGVARRPARLLLTGLAVLAVSFVVYATVLAQTITERSVLNGLSGTPEAVDLVISNGTVTTGELAKIGQIPGVADTIGRLDAGGQIGSEYLNVSADPGTGPMSVTKLTSGRQPAKTGEITVTPRTADRLSLKVGGTTKVAFRYDDKGKPLDPATLTVVGIVEGPEDYGFQAYAPQAAVSALTGEDYLQRIDVRLGSGADADGVRNQIASIVAAGTAAVKDGTQPQVATGSEIRLAEARDKAAQVDDVFKVIFVFVAVAVVAAGLVAASTFRIVFAQRMRQLALLRAVGAGRGGVSLSLAVEGALTGLATGTVGVLLALGAGHLVPALARAFGPQIASPGFPLQPALLTIALAVVITMVAVVAPAFTAGRVSPLEALRGAGTTGSRSDIGKLRWATGLLLALVAGLLAAYVATNLPGRDPKDYDATQNMLAVVASGGFAFLALIALGPALVRPVLAVLGMPIRRSGPVGRLAAGGVGGAPRRAAAVSVVVALGVTLIAGALVGGASIRLLADREVAASAPADYELTAHGDTPITAAAVDALKARPELTNLTPYRRLDVKFAGTTFEGLDVNDLNVAALPELKKLDVVGGSLADLGPGKIVISGFTADSTGLQVGDQAVLTHDKKTATLTVVAKLPDSAPLGSAAVLDPSDLTKLGAGAGYAGLLADAATDGEQGRTDGRRALTDANNAAGGAWGVDVLADQRDEIDQQLTILLGIALGLIGLTVMIAVVGVGTTTALSVVERVRESGLLRAVGLSRGALRIMLTTESALYGVIGAALGLALGVPYAWLLVKALGVNAPLGLPLGQLGLVFVILVLLTAAAGVLPARRAAKVSPVAALGTE</sequence>
<gene>
    <name evidence="9" type="ORF">Adu01nite_22580</name>
</gene>
<evidence type="ECO:0000256" key="2">
    <source>
        <dbReference type="ARBA" id="ARBA00022475"/>
    </source>
</evidence>
<dbReference type="InterPro" id="IPR003838">
    <property type="entry name" value="ABC3_permease_C"/>
</dbReference>
<evidence type="ECO:0000256" key="3">
    <source>
        <dbReference type="ARBA" id="ARBA00022692"/>
    </source>
</evidence>
<dbReference type="Pfam" id="PF02687">
    <property type="entry name" value="FtsX"/>
    <property type="match status" value="2"/>
</dbReference>
<feature type="transmembrane region" description="Helical" evidence="7">
    <location>
        <begin position="352"/>
        <end position="378"/>
    </location>
</feature>
<proteinExistence type="inferred from homology"/>
<feature type="transmembrane region" description="Helical" evidence="7">
    <location>
        <begin position="490"/>
        <end position="512"/>
    </location>
</feature>
<dbReference type="RefSeq" id="WP_203726512.1">
    <property type="nucleotide sequence ID" value="NZ_BAAATX010000003.1"/>
</dbReference>
<comment type="subcellular location">
    <subcellularLocation>
        <location evidence="1">Cell membrane</location>
        <topology evidence="1">Multi-pass membrane protein</topology>
    </subcellularLocation>
</comment>
<dbReference type="PANTHER" id="PTHR30572">
    <property type="entry name" value="MEMBRANE COMPONENT OF TRANSPORTER-RELATED"/>
    <property type="match status" value="1"/>
</dbReference>
<evidence type="ECO:0000259" key="8">
    <source>
        <dbReference type="Pfam" id="PF02687"/>
    </source>
</evidence>
<keyword evidence="4 7" id="KW-1133">Transmembrane helix</keyword>
<feature type="transmembrane region" description="Helical" evidence="7">
    <location>
        <begin position="399"/>
        <end position="419"/>
    </location>
</feature>
<evidence type="ECO:0000313" key="10">
    <source>
        <dbReference type="Proteomes" id="UP000637628"/>
    </source>
</evidence>
<feature type="transmembrane region" description="Helical" evidence="7">
    <location>
        <begin position="718"/>
        <end position="747"/>
    </location>
</feature>
<dbReference type="Proteomes" id="UP000637628">
    <property type="component" value="Unassembled WGS sequence"/>
</dbReference>
<keyword evidence="5 7" id="KW-0472">Membrane</keyword>
<feature type="transmembrane region" description="Helical" evidence="7">
    <location>
        <begin position="258"/>
        <end position="282"/>
    </location>
</feature>
<evidence type="ECO:0000256" key="5">
    <source>
        <dbReference type="ARBA" id="ARBA00023136"/>
    </source>
</evidence>
<dbReference type="EMBL" id="BOML01000019">
    <property type="protein sequence ID" value="GIE00908.1"/>
    <property type="molecule type" value="Genomic_DNA"/>
</dbReference>
<name>A0ABQ3YTL0_9ACTN</name>
<protein>
    <submittedName>
        <fullName evidence="9">ABC transporter substrate-binding protein</fullName>
    </submittedName>
</protein>
<evidence type="ECO:0000256" key="6">
    <source>
        <dbReference type="ARBA" id="ARBA00038076"/>
    </source>
</evidence>
<organism evidence="9 10">
    <name type="scientific">Paractinoplanes durhamensis</name>
    <dbReference type="NCBI Taxonomy" id="113563"/>
    <lineage>
        <taxon>Bacteria</taxon>
        <taxon>Bacillati</taxon>
        <taxon>Actinomycetota</taxon>
        <taxon>Actinomycetes</taxon>
        <taxon>Micromonosporales</taxon>
        <taxon>Micromonosporaceae</taxon>
        <taxon>Paractinoplanes</taxon>
    </lineage>
</organism>
<evidence type="ECO:0000313" key="9">
    <source>
        <dbReference type="EMBL" id="GIE00908.1"/>
    </source>
</evidence>
<accession>A0ABQ3YTL0</accession>
<feature type="transmembrane region" description="Helical" evidence="7">
    <location>
        <begin position="775"/>
        <end position="797"/>
    </location>
</feature>
<comment type="caution">
    <text evidence="9">The sequence shown here is derived from an EMBL/GenBank/DDBJ whole genome shotgun (WGS) entry which is preliminary data.</text>
</comment>
<feature type="domain" description="ABC3 transporter permease C-terminal" evidence="8">
    <location>
        <begin position="260"/>
        <end position="380"/>
    </location>
</feature>
<keyword evidence="2" id="KW-1003">Cell membrane</keyword>
<keyword evidence="3 7" id="KW-0812">Transmembrane</keyword>
<dbReference type="PANTHER" id="PTHR30572:SF4">
    <property type="entry name" value="ABC TRANSPORTER PERMEASE YTRF"/>
    <property type="match status" value="1"/>
</dbReference>
<feature type="domain" description="ABC3 transporter permease C-terminal" evidence="8">
    <location>
        <begin position="726"/>
        <end position="840"/>
    </location>
</feature>
<comment type="similarity">
    <text evidence="6">Belongs to the ABC-4 integral membrane protein family.</text>
</comment>
<evidence type="ECO:0000256" key="7">
    <source>
        <dbReference type="SAM" id="Phobius"/>
    </source>
</evidence>
<dbReference type="InterPro" id="IPR050250">
    <property type="entry name" value="Macrolide_Exporter_MacB"/>
</dbReference>
<feature type="transmembrane region" description="Helical" evidence="7">
    <location>
        <begin position="809"/>
        <end position="830"/>
    </location>
</feature>